<evidence type="ECO:0000256" key="1">
    <source>
        <dbReference type="SAM" id="MobiDB-lite"/>
    </source>
</evidence>
<feature type="region of interest" description="Disordered" evidence="1">
    <location>
        <begin position="26"/>
        <end position="52"/>
    </location>
</feature>
<gene>
    <name evidence="3" type="ORF">SEVIR_1G375850v2</name>
</gene>
<protein>
    <recommendedName>
        <fullName evidence="5">Secreted protein</fullName>
    </recommendedName>
</protein>
<evidence type="ECO:0008006" key="5">
    <source>
        <dbReference type="Google" id="ProtNLM"/>
    </source>
</evidence>
<organism evidence="3 4">
    <name type="scientific">Setaria viridis</name>
    <name type="common">Green bristlegrass</name>
    <name type="synonym">Setaria italica subsp. viridis</name>
    <dbReference type="NCBI Taxonomy" id="4556"/>
    <lineage>
        <taxon>Eukaryota</taxon>
        <taxon>Viridiplantae</taxon>
        <taxon>Streptophyta</taxon>
        <taxon>Embryophyta</taxon>
        <taxon>Tracheophyta</taxon>
        <taxon>Spermatophyta</taxon>
        <taxon>Magnoliopsida</taxon>
        <taxon>Liliopsida</taxon>
        <taxon>Poales</taxon>
        <taxon>Poaceae</taxon>
        <taxon>PACMAD clade</taxon>
        <taxon>Panicoideae</taxon>
        <taxon>Panicodae</taxon>
        <taxon>Paniceae</taxon>
        <taxon>Cenchrinae</taxon>
        <taxon>Setaria</taxon>
    </lineage>
</organism>
<dbReference type="EMBL" id="CM016552">
    <property type="protein sequence ID" value="TKW42313.1"/>
    <property type="molecule type" value="Genomic_DNA"/>
</dbReference>
<sequence length="90" mass="9879">MWLCRSFLGSFAGACSGIGVRVGSPGLETGEVKETEVEERQQDRDVPSPDEADAVDVRATAVFPARLLPPSPGWIKIFKFLHGFRLELHP</sequence>
<proteinExistence type="predicted"/>
<dbReference type="Gramene" id="TKW42313">
    <property type="protein sequence ID" value="TKW42313"/>
    <property type="gene ID" value="SEVIR_1G375850v2"/>
</dbReference>
<dbReference type="AlphaFoldDB" id="A0A4U6WK00"/>
<feature type="signal peptide" evidence="2">
    <location>
        <begin position="1"/>
        <end position="17"/>
    </location>
</feature>
<evidence type="ECO:0000256" key="2">
    <source>
        <dbReference type="SAM" id="SignalP"/>
    </source>
</evidence>
<name>A0A4U6WK00_SETVI</name>
<keyword evidence="4" id="KW-1185">Reference proteome</keyword>
<keyword evidence="2" id="KW-0732">Signal</keyword>
<evidence type="ECO:0000313" key="3">
    <source>
        <dbReference type="EMBL" id="TKW42313.1"/>
    </source>
</evidence>
<evidence type="ECO:0000313" key="4">
    <source>
        <dbReference type="Proteomes" id="UP000298652"/>
    </source>
</evidence>
<accession>A0A4U6WK00</accession>
<feature type="chain" id="PRO_5020415272" description="Secreted protein" evidence="2">
    <location>
        <begin position="18"/>
        <end position="90"/>
    </location>
</feature>
<dbReference type="Proteomes" id="UP000298652">
    <property type="component" value="Chromosome 1"/>
</dbReference>
<reference evidence="3" key="1">
    <citation type="submission" date="2019-03" db="EMBL/GenBank/DDBJ databases">
        <title>WGS assembly of Setaria viridis.</title>
        <authorList>
            <person name="Huang P."/>
            <person name="Jenkins J."/>
            <person name="Grimwood J."/>
            <person name="Barry K."/>
            <person name="Healey A."/>
            <person name="Mamidi S."/>
            <person name="Sreedasyam A."/>
            <person name="Shu S."/>
            <person name="Feldman M."/>
            <person name="Wu J."/>
            <person name="Yu Y."/>
            <person name="Chen C."/>
            <person name="Johnson J."/>
            <person name="Rokhsar D."/>
            <person name="Baxter I."/>
            <person name="Schmutz J."/>
            <person name="Brutnell T."/>
            <person name="Kellogg E."/>
        </authorList>
    </citation>
    <scope>NUCLEOTIDE SEQUENCE [LARGE SCALE GENOMIC DNA]</scope>
</reference>
<feature type="compositionally biased region" description="Basic and acidic residues" evidence="1">
    <location>
        <begin position="30"/>
        <end position="47"/>
    </location>
</feature>